<dbReference type="InterPro" id="IPR029014">
    <property type="entry name" value="NiFe-Hase_large"/>
</dbReference>
<feature type="non-terminal residue" evidence="1">
    <location>
        <position position="1"/>
    </location>
</feature>
<reference evidence="1" key="1">
    <citation type="submission" date="2013-08" db="EMBL/GenBank/DDBJ databases">
        <authorList>
            <person name="Mendez C."/>
            <person name="Richter M."/>
            <person name="Ferrer M."/>
            <person name="Sanchez J."/>
        </authorList>
    </citation>
    <scope>NUCLEOTIDE SEQUENCE</scope>
</reference>
<dbReference type="PANTHER" id="PTHR43485">
    <property type="entry name" value="HYDROGENASE-4 COMPONENT G"/>
    <property type="match status" value="1"/>
</dbReference>
<protein>
    <submittedName>
        <fullName evidence="1">Hydrogenase subunit</fullName>
    </submittedName>
</protein>
<dbReference type="InterPro" id="IPR052197">
    <property type="entry name" value="ComplexI_49kDa-like"/>
</dbReference>
<dbReference type="Gene3D" id="1.10.645.10">
    <property type="entry name" value="Cytochrome-c3 Hydrogenase, chain B"/>
    <property type="match status" value="1"/>
</dbReference>
<dbReference type="EMBL" id="AUZX01015635">
    <property type="protein sequence ID" value="EQD28494.1"/>
    <property type="molecule type" value="Genomic_DNA"/>
</dbReference>
<evidence type="ECO:0000313" key="1">
    <source>
        <dbReference type="EMBL" id="EQD28494.1"/>
    </source>
</evidence>
<comment type="caution">
    <text evidence="1">The sequence shown here is derived from an EMBL/GenBank/DDBJ whole genome shotgun (WGS) entry which is preliminary data.</text>
</comment>
<organism evidence="1">
    <name type="scientific">mine drainage metagenome</name>
    <dbReference type="NCBI Taxonomy" id="410659"/>
    <lineage>
        <taxon>unclassified sequences</taxon>
        <taxon>metagenomes</taxon>
        <taxon>ecological metagenomes</taxon>
    </lineage>
</organism>
<reference evidence="1" key="2">
    <citation type="journal article" date="2014" name="ISME J.">
        <title>Microbial stratification in low pH oxic and suboxic macroscopic growths along an acid mine drainage.</title>
        <authorList>
            <person name="Mendez-Garcia C."/>
            <person name="Mesa V."/>
            <person name="Sprenger R.R."/>
            <person name="Richter M."/>
            <person name="Diez M.S."/>
            <person name="Solano J."/>
            <person name="Bargiela R."/>
            <person name="Golyshina O.V."/>
            <person name="Manteca A."/>
            <person name="Ramos J.L."/>
            <person name="Gallego J.R."/>
            <person name="Llorente I."/>
            <person name="Martins Dos Santos V.A."/>
            <person name="Jensen O.N."/>
            <person name="Pelaez A.I."/>
            <person name="Sanchez J."/>
            <person name="Ferrer M."/>
        </authorList>
    </citation>
    <scope>NUCLEOTIDE SEQUENCE</scope>
</reference>
<dbReference type="PANTHER" id="PTHR43485:SF1">
    <property type="entry name" value="FORMATE HYDROGENLYASE SUBUNIT 5-RELATED"/>
    <property type="match status" value="1"/>
</dbReference>
<proteinExistence type="predicted"/>
<gene>
    <name evidence="1" type="ORF">B1A_21160</name>
</gene>
<dbReference type="SUPFAM" id="SSF56762">
    <property type="entry name" value="HydB/Nqo4-like"/>
    <property type="match status" value="1"/>
</dbReference>
<name>T0ZID3_9ZZZZ</name>
<sequence>LPAGATMLTWAAPAGWRRRVVGLVEGWRGETVAYVRLDALGRVSCYAPRDPGVLNWPALERLLPGNIIPDFPVCNKSINGSYAGHDL</sequence>
<dbReference type="AlphaFoldDB" id="T0ZID3"/>
<accession>T0ZID3</accession>